<gene>
    <name evidence="2" type="ORF">SNEC2469_LOCUS26713</name>
</gene>
<dbReference type="AlphaFoldDB" id="A0A813A434"/>
<reference evidence="2" key="1">
    <citation type="submission" date="2021-02" db="EMBL/GenBank/DDBJ databases">
        <authorList>
            <person name="Dougan E. K."/>
            <person name="Rhodes N."/>
            <person name="Thang M."/>
            <person name="Chan C."/>
        </authorList>
    </citation>
    <scope>NUCLEOTIDE SEQUENCE</scope>
</reference>
<accession>A0A813A434</accession>
<evidence type="ECO:0000313" key="3">
    <source>
        <dbReference type="Proteomes" id="UP000601435"/>
    </source>
</evidence>
<feature type="compositionally biased region" description="Basic and acidic residues" evidence="1">
    <location>
        <begin position="15"/>
        <end position="30"/>
    </location>
</feature>
<dbReference type="EMBL" id="CAJNJA010054977">
    <property type="protein sequence ID" value="CAE7854125.1"/>
    <property type="molecule type" value="Genomic_DNA"/>
</dbReference>
<feature type="compositionally biased region" description="Basic residues" evidence="1">
    <location>
        <begin position="34"/>
        <end position="59"/>
    </location>
</feature>
<proteinExistence type="predicted"/>
<dbReference type="Proteomes" id="UP000601435">
    <property type="component" value="Unassembled WGS sequence"/>
</dbReference>
<protein>
    <submittedName>
        <fullName evidence="2">Uncharacterized protein</fullName>
    </submittedName>
</protein>
<feature type="non-terminal residue" evidence="2">
    <location>
        <position position="1"/>
    </location>
</feature>
<feature type="region of interest" description="Disordered" evidence="1">
    <location>
        <begin position="1"/>
        <end position="90"/>
    </location>
</feature>
<feature type="compositionally biased region" description="Basic and acidic residues" evidence="1">
    <location>
        <begin position="66"/>
        <end position="80"/>
    </location>
</feature>
<evidence type="ECO:0000313" key="2">
    <source>
        <dbReference type="EMBL" id="CAE7854125.1"/>
    </source>
</evidence>
<comment type="caution">
    <text evidence="2">The sequence shown here is derived from an EMBL/GenBank/DDBJ whole genome shotgun (WGS) entry which is preliminary data.</text>
</comment>
<organism evidence="2 3">
    <name type="scientific">Symbiodinium necroappetens</name>
    <dbReference type="NCBI Taxonomy" id="1628268"/>
    <lineage>
        <taxon>Eukaryota</taxon>
        <taxon>Sar</taxon>
        <taxon>Alveolata</taxon>
        <taxon>Dinophyceae</taxon>
        <taxon>Suessiales</taxon>
        <taxon>Symbiodiniaceae</taxon>
        <taxon>Symbiodinium</taxon>
    </lineage>
</organism>
<evidence type="ECO:0000256" key="1">
    <source>
        <dbReference type="SAM" id="MobiDB-lite"/>
    </source>
</evidence>
<keyword evidence="3" id="KW-1185">Reference proteome</keyword>
<name>A0A813A434_9DINO</name>
<sequence length="90" mass="10196">VFGRRSQLGLKKSKKDGNRNEKDAKAKVGEPTKLVRKKSLRRDRSRLVNKKKKASRAPKRPTCQGHDSRGGKNFLLDKRNWRSVLSSGAP</sequence>
<dbReference type="OrthoDB" id="10410536at2759"/>